<proteinExistence type="predicted"/>
<accession>A0A2N9G552</accession>
<dbReference type="PANTHER" id="PTHR46890:SF48">
    <property type="entry name" value="RNA-DIRECTED DNA POLYMERASE"/>
    <property type="match status" value="1"/>
</dbReference>
<protein>
    <recommendedName>
        <fullName evidence="2">Reverse transcriptase domain-containing protein</fullName>
    </recommendedName>
</protein>
<sequence length="516" mass="59564">MSVSSFQCARARGSTCCESGRLCAQARQRRWKSYENFSTALFRRPVFVRVVDVAPDVGFQRSWFGLPRFACRYPRESRGGKNGVMTLGGITGRIQILLLQDWTRCWLRQPGLVLLMVLWCLISLCRILTTDDQCKEVIEQDWGEEVAFGSSMFQVMEKLKGCRASLEDLNNLLEREEIYWRQRSRVSWMSEKDKNTKYFHAFCNQRRQTNLIRGLRDDAGVWQTEKSRMAKIAVNYFQNIFTSIRPTEESVNSCLEGMEGLVTDEMNTALLKDFTEKEVTQALKQMYPTKAPGPDGMSAIFYQTYWEVVGPEVLPHVISESQSAFVPRHLITDNVLVAFEVMHMMSLKRKGKRGHMALKLDMSKAYDQVEWCFLEAIRRKMGFADRHHDKAKKAHWLRWSKLCHSKDSNGMGFQDLKVFNLAMLAKQGWRLIQNPHSLISRVFKAKYFPHGEFLEANIGYRPSYVWRSIALARETLKLGLCWHIGDGQSVRIQSDPWVPLSGSFQVSSARDSLDPN</sequence>
<reference evidence="1" key="1">
    <citation type="submission" date="2018-02" db="EMBL/GenBank/DDBJ databases">
        <authorList>
            <person name="Cohen D.B."/>
            <person name="Kent A.D."/>
        </authorList>
    </citation>
    <scope>NUCLEOTIDE SEQUENCE</scope>
</reference>
<dbReference type="PANTHER" id="PTHR46890">
    <property type="entry name" value="NON-LTR RETROLELEMENT REVERSE TRANSCRIPTASE-LIKE PROTEIN-RELATED"/>
    <property type="match status" value="1"/>
</dbReference>
<gene>
    <name evidence="1" type="ORF">FSB_LOCUS25688</name>
</gene>
<dbReference type="InterPro" id="IPR052343">
    <property type="entry name" value="Retrotransposon-Effector_Assoc"/>
</dbReference>
<evidence type="ECO:0008006" key="2">
    <source>
        <dbReference type="Google" id="ProtNLM"/>
    </source>
</evidence>
<name>A0A2N9G552_FAGSY</name>
<dbReference type="AlphaFoldDB" id="A0A2N9G552"/>
<dbReference type="EMBL" id="OIVN01001801">
    <property type="protein sequence ID" value="SPC97806.1"/>
    <property type="molecule type" value="Genomic_DNA"/>
</dbReference>
<evidence type="ECO:0000313" key="1">
    <source>
        <dbReference type="EMBL" id="SPC97806.1"/>
    </source>
</evidence>
<organism evidence="1">
    <name type="scientific">Fagus sylvatica</name>
    <name type="common">Beechnut</name>
    <dbReference type="NCBI Taxonomy" id="28930"/>
    <lineage>
        <taxon>Eukaryota</taxon>
        <taxon>Viridiplantae</taxon>
        <taxon>Streptophyta</taxon>
        <taxon>Embryophyta</taxon>
        <taxon>Tracheophyta</taxon>
        <taxon>Spermatophyta</taxon>
        <taxon>Magnoliopsida</taxon>
        <taxon>eudicotyledons</taxon>
        <taxon>Gunneridae</taxon>
        <taxon>Pentapetalae</taxon>
        <taxon>rosids</taxon>
        <taxon>fabids</taxon>
        <taxon>Fagales</taxon>
        <taxon>Fagaceae</taxon>
        <taxon>Fagus</taxon>
    </lineage>
</organism>